<reference evidence="3" key="1">
    <citation type="journal article" date="2019" name="Int. J. Syst. Evol. Microbiol.">
        <title>The Global Catalogue of Microorganisms (GCM) 10K type strain sequencing project: providing services to taxonomists for standard genome sequencing and annotation.</title>
        <authorList>
            <consortium name="The Broad Institute Genomics Platform"/>
            <consortium name="The Broad Institute Genome Sequencing Center for Infectious Disease"/>
            <person name="Wu L."/>
            <person name="Ma J."/>
        </authorList>
    </citation>
    <scope>NUCLEOTIDE SEQUENCE [LARGE SCALE GENOMIC DNA]</scope>
    <source>
        <strain evidence="3">JCM 15443</strain>
    </source>
</reference>
<sequence length="89" mass="9970">MDQEMLNVLALPLLFSMIGGTYVFVHFRDRRPNALLVVTLFQLVGAYGYTTQPSEGLFGLLVLHAVVVFALLLRHLQTPALATDNRDLR</sequence>
<keyword evidence="1" id="KW-0812">Transmembrane</keyword>
<keyword evidence="3" id="KW-1185">Reference proteome</keyword>
<organism evidence="2 3">
    <name type="scientific">Deinococcus aerophilus</name>
    <dbReference type="NCBI Taxonomy" id="522488"/>
    <lineage>
        <taxon>Bacteria</taxon>
        <taxon>Thermotogati</taxon>
        <taxon>Deinococcota</taxon>
        <taxon>Deinococci</taxon>
        <taxon>Deinococcales</taxon>
        <taxon>Deinococcaceae</taxon>
        <taxon>Deinococcus</taxon>
    </lineage>
</organism>
<keyword evidence="1" id="KW-1133">Transmembrane helix</keyword>
<dbReference type="EMBL" id="BMOM01000006">
    <property type="protein sequence ID" value="GGM04555.1"/>
    <property type="molecule type" value="Genomic_DNA"/>
</dbReference>
<comment type="caution">
    <text evidence="2">The sequence shown here is derived from an EMBL/GenBank/DDBJ whole genome shotgun (WGS) entry which is preliminary data.</text>
</comment>
<dbReference type="RefSeq" id="WP_188902232.1">
    <property type="nucleotide sequence ID" value="NZ_BMOM01000006.1"/>
</dbReference>
<evidence type="ECO:0000313" key="2">
    <source>
        <dbReference type="EMBL" id="GGM04555.1"/>
    </source>
</evidence>
<evidence type="ECO:0000256" key="1">
    <source>
        <dbReference type="SAM" id="Phobius"/>
    </source>
</evidence>
<proteinExistence type="predicted"/>
<feature type="transmembrane region" description="Helical" evidence="1">
    <location>
        <begin position="32"/>
        <end position="50"/>
    </location>
</feature>
<name>A0ABQ2GN12_9DEIO</name>
<keyword evidence="1" id="KW-0472">Membrane</keyword>
<dbReference type="Proteomes" id="UP000661918">
    <property type="component" value="Unassembled WGS sequence"/>
</dbReference>
<evidence type="ECO:0000313" key="3">
    <source>
        <dbReference type="Proteomes" id="UP000661918"/>
    </source>
</evidence>
<protein>
    <submittedName>
        <fullName evidence="2">Uncharacterized protein</fullName>
    </submittedName>
</protein>
<feature type="transmembrane region" description="Helical" evidence="1">
    <location>
        <begin position="6"/>
        <end position="25"/>
    </location>
</feature>
<accession>A0ABQ2GN12</accession>
<gene>
    <name evidence="2" type="ORF">GCM10010841_11200</name>
</gene>
<feature type="transmembrane region" description="Helical" evidence="1">
    <location>
        <begin position="56"/>
        <end position="73"/>
    </location>
</feature>